<feature type="transmembrane region" description="Helical" evidence="1">
    <location>
        <begin position="101"/>
        <end position="126"/>
    </location>
</feature>
<name>A0A177DMD2_ALTAL</name>
<protein>
    <submittedName>
        <fullName evidence="2">Uncharacterized protein</fullName>
    </submittedName>
</protein>
<dbReference type="VEuPathDB" id="FungiDB:CC77DRAFT_1094172"/>
<dbReference type="EMBL" id="KV441477">
    <property type="protein sequence ID" value="OAG20953.1"/>
    <property type="molecule type" value="Genomic_DNA"/>
</dbReference>
<reference evidence="3" key="3">
    <citation type="journal article" date="2019" name="J. ISSAAS">
        <title>Genomics, evolutionary history and diagnostics of the Alternaria alternata species group including apple and Asian pear pathotypes.</title>
        <authorList>
            <person name="Armitage A.D."/>
            <person name="Cockerton H.M."/>
            <person name="Sreenivasaprasad S."/>
            <person name="Woodhall J."/>
            <person name="Lane C."/>
            <person name="Harrison R.J."/>
            <person name="Clarkson J.P."/>
        </authorList>
    </citation>
    <scope>NUCLEOTIDE SEQUENCE</scope>
    <source>
        <strain evidence="3">FERA 1177</strain>
    </source>
</reference>
<evidence type="ECO:0000313" key="3">
    <source>
        <dbReference type="EMBL" id="RYN73530.1"/>
    </source>
</evidence>
<organism evidence="2 4">
    <name type="scientific">Alternaria alternata</name>
    <name type="common">Alternaria rot fungus</name>
    <name type="synonym">Torula alternata</name>
    <dbReference type="NCBI Taxonomy" id="5599"/>
    <lineage>
        <taxon>Eukaryota</taxon>
        <taxon>Fungi</taxon>
        <taxon>Dikarya</taxon>
        <taxon>Ascomycota</taxon>
        <taxon>Pezizomycotina</taxon>
        <taxon>Dothideomycetes</taxon>
        <taxon>Pleosporomycetidae</taxon>
        <taxon>Pleosporales</taxon>
        <taxon>Pleosporineae</taxon>
        <taxon>Pleosporaceae</taxon>
        <taxon>Alternaria</taxon>
        <taxon>Alternaria sect. Alternaria</taxon>
        <taxon>Alternaria alternata complex</taxon>
    </lineage>
</organism>
<dbReference type="EMBL" id="PDXD01000021">
    <property type="protein sequence ID" value="RYN73530.1"/>
    <property type="molecule type" value="Genomic_DNA"/>
</dbReference>
<accession>A0A177DMD2</accession>
<gene>
    <name evidence="3" type="ORF">AA0117_g7838</name>
    <name evidence="2" type="ORF">CC77DRAFT_1094172</name>
</gene>
<dbReference type="AlphaFoldDB" id="A0A177DMD2"/>
<sequence length="164" mass="19097">MPLSDEIKAKDALIKKQRDVIAKYLILDIEDFLAEAREKEEAEAAEAYELALAEEKARGRWVKWKKIYRLQYDGVSVRSIIYYNFRSLWESWGTNPYHLHAAWYAIMLTLLLLWLIGSIVCGYYEAEKETGSVRMAKLCRGILGSIPPIVQFILFLFPPLFVQF</sequence>
<keyword evidence="1" id="KW-1133">Transmembrane helix</keyword>
<feature type="transmembrane region" description="Helical" evidence="1">
    <location>
        <begin position="138"/>
        <end position="161"/>
    </location>
</feature>
<dbReference type="OMA" id="WHLFIMF"/>
<evidence type="ECO:0000313" key="5">
    <source>
        <dbReference type="Proteomes" id="UP000291422"/>
    </source>
</evidence>
<keyword evidence="1" id="KW-0472">Membrane</keyword>
<dbReference type="KEGG" id="aalt:CC77DRAFT_1094172"/>
<reference evidence="2 4" key="1">
    <citation type="submission" date="2016-05" db="EMBL/GenBank/DDBJ databases">
        <title>Comparative analysis of secretome profiles of manganese(II)-oxidizing ascomycete fungi.</title>
        <authorList>
            <consortium name="DOE Joint Genome Institute"/>
            <person name="Zeiner C.A."/>
            <person name="Purvine S.O."/>
            <person name="Zink E.M."/>
            <person name="Wu S."/>
            <person name="Pasa-Tolic L."/>
            <person name="Chaput D.L."/>
            <person name="Haridas S."/>
            <person name="Grigoriev I.V."/>
            <person name="Santelli C.M."/>
            <person name="Hansel C.M."/>
        </authorList>
    </citation>
    <scope>NUCLEOTIDE SEQUENCE [LARGE SCALE GENOMIC DNA]</scope>
    <source>
        <strain evidence="2 4">SRC1lrK2f</strain>
    </source>
</reference>
<keyword evidence="1" id="KW-0812">Transmembrane</keyword>
<dbReference type="GeneID" id="29115316"/>
<reference evidence="5" key="2">
    <citation type="journal article" date="2019" name="bioRxiv">
        <title>Genomics, evolutionary history and diagnostics of the Alternaria alternata species group including apple and Asian pear pathotypes.</title>
        <authorList>
            <person name="Armitage A.D."/>
            <person name="Cockerton H.M."/>
            <person name="Sreenivasaprasad S."/>
            <person name="Woodhall J.W."/>
            <person name="Lane C.R."/>
            <person name="Harrison R.J."/>
            <person name="Clarkson J.P."/>
        </authorList>
    </citation>
    <scope>NUCLEOTIDE SEQUENCE [LARGE SCALE GENOMIC DNA]</scope>
    <source>
        <strain evidence="5">FERA 1177</strain>
    </source>
</reference>
<dbReference type="RefSeq" id="XP_018386374.1">
    <property type="nucleotide sequence ID" value="XM_018529722.1"/>
</dbReference>
<evidence type="ECO:0000256" key="1">
    <source>
        <dbReference type="SAM" id="Phobius"/>
    </source>
</evidence>
<evidence type="ECO:0000313" key="2">
    <source>
        <dbReference type="EMBL" id="OAG20953.1"/>
    </source>
</evidence>
<keyword evidence="4" id="KW-1185">Reference proteome</keyword>
<proteinExistence type="predicted"/>
<dbReference type="Proteomes" id="UP000077248">
    <property type="component" value="Unassembled WGS sequence"/>
</dbReference>
<evidence type="ECO:0000313" key="4">
    <source>
        <dbReference type="Proteomes" id="UP000077248"/>
    </source>
</evidence>
<dbReference type="Proteomes" id="UP000291422">
    <property type="component" value="Unassembled WGS sequence"/>
</dbReference>